<dbReference type="RefSeq" id="XP_031379950.1">
    <property type="nucleotide sequence ID" value="XM_031524090.1"/>
</dbReference>
<feature type="compositionally biased region" description="Basic residues" evidence="1">
    <location>
        <begin position="80"/>
        <end position="89"/>
    </location>
</feature>
<sequence>MEEVIMRKQTFMDGSTPSPLSVRRDSRPIAKVRPKIRIIHIFAPEIIKTDAADFRELVQRLTGKPTPNPDQAHVKPAGSSKKKRPKVPRKLNDDPAGSMANLHDKPSMITRKMEPFGGLISNTTSQHEDYFSGFSDIDRFIQDISELPLLPLDPFHHSHSSFEASQLS</sequence>
<reference evidence="4" key="2">
    <citation type="submission" date="2025-08" db="UniProtKB">
        <authorList>
            <consortium name="RefSeq"/>
        </authorList>
    </citation>
    <scope>IDENTIFICATION</scope>
    <source>
        <tissue evidence="4">Leaf</tissue>
    </source>
</reference>
<accession>A0A6P8CAJ1</accession>
<keyword evidence="3" id="KW-1185">Reference proteome</keyword>
<dbReference type="InterPro" id="IPR008889">
    <property type="entry name" value="VQ"/>
</dbReference>
<dbReference type="GO" id="GO:0005634">
    <property type="term" value="C:nucleus"/>
    <property type="evidence" value="ECO:0007669"/>
    <property type="project" value="TreeGrafter"/>
</dbReference>
<dbReference type="AlphaFoldDB" id="A0A6P8CAJ1"/>
<evidence type="ECO:0000256" key="1">
    <source>
        <dbReference type="SAM" id="MobiDB-lite"/>
    </source>
</evidence>
<protein>
    <submittedName>
        <fullName evidence="4">VQ motif-containing protein 25-like</fullName>
    </submittedName>
</protein>
<organism evidence="3 4">
    <name type="scientific">Punica granatum</name>
    <name type="common">Pomegranate</name>
    <dbReference type="NCBI Taxonomy" id="22663"/>
    <lineage>
        <taxon>Eukaryota</taxon>
        <taxon>Viridiplantae</taxon>
        <taxon>Streptophyta</taxon>
        <taxon>Embryophyta</taxon>
        <taxon>Tracheophyta</taxon>
        <taxon>Spermatophyta</taxon>
        <taxon>Magnoliopsida</taxon>
        <taxon>eudicotyledons</taxon>
        <taxon>Gunneridae</taxon>
        <taxon>Pentapetalae</taxon>
        <taxon>rosids</taxon>
        <taxon>malvids</taxon>
        <taxon>Myrtales</taxon>
        <taxon>Lythraceae</taxon>
        <taxon>Punica</taxon>
    </lineage>
</organism>
<dbReference type="Pfam" id="PF05678">
    <property type="entry name" value="VQ"/>
    <property type="match status" value="1"/>
</dbReference>
<dbReference type="Proteomes" id="UP000515151">
    <property type="component" value="Chromosome 2"/>
</dbReference>
<dbReference type="GeneID" id="116195114"/>
<feature type="region of interest" description="Disordered" evidence="1">
    <location>
        <begin position="1"/>
        <end position="26"/>
    </location>
</feature>
<evidence type="ECO:0000313" key="3">
    <source>
        <dbReference type="Proteomes" id="UP000515151"/>
    </source>
</evidence>
<dbReference type="InterPro" id="IPR039607">
    <property type="entry name" value="VQ_8/17/18/20/21/25"/>
</dbReference>
<feature type="domain" description="VQ" evidence="2">
    <location>
        <begin position="41"/>
        <end position="67"/>
    </location>
</feature>
<dbReference type="PANTHER" id="PTHR33143">
    <property type="entry name" value="F16F4.1 PROTEIN-RELATED"/>
    <property type="match status" value="1"/>
</dbReference>
<dbReference type="PANTHER" id="PTHR33143:SF3">
    <property type="entry name" value="VQ MOTIF-CONTAINING PROTEIN 17-RELATED"/>
    <property type="match status" value="1"/>
</dbReference>
<gene>
    <name evidence="4" type="primary">LOC116195114</name>
</gene>
<proteinExistence type="predicted"/>
<reference evidence="3" key="1">
    <citation type="journal article" date="2020" name="Plant Biotechnol. J.">
        <title>The pomegranate (Punica granatum L.) draft genome dissects genetic divergence between soft- and hard-seeded cultivars.</title>
        <authorList>
            <person name="Luo X."/>
            <person name="Li H."/>
            <person name="Wu Z."/>
            <person name="Yao W."/>
            <person name="Zhao P."/>
            <person name="Cao D."/>
            <person name="Yu H."/>
            <person name="Li K."/>
            <person name="Poudel K."/>
            <person name="Zhao D."/>
            <person name="Zhang F."/>
            <person name="Xia X."/>
            <person name="Chen L."/>
            <person name="Wang Q."/>
            <person name="Jing D."/>
            <person name="Cao S."/>
        </authorList>
    </citation>
    <scope>NUCLEOTIDE SEQUENCE [LARGE SCALE GENOMIC DNA]</scope>
    <source>
        <strain evidence="3">cv. Tunisia</strain>
    </source>
</reference>
<dbReference type="OrthoDB" id="693437at2759"/>
<evidence type="ECO:0000313" key="4">
    <source>
        <dbReference type="RefSeq" id="XP_031379950.1"/>
    </source>
</evidence>
<feature type="region of interest" description="Disordered" evidence="1">
    <location>
        <begin position="60"/>
        <end position="108"/>
    </location>
</feature>
<name>A0A6P8CAJ1_PUNGR</name>
<evidence type="ECO:0000259" key="2">
    <source>
        <dbReference type="Pfam" id="PF05678"/>
    </source>
</evidence>